<dbReference type="Pfam" id="PF13602">
    <property type="entry name" value="ADH_zinc_N_2"/>
    <property type="match status" value="1"/>
</dbReference>
<keyword evidence="4" id="KW-1185">Reference proteome</keyword>
<dbReference type="InterPro" id="IPR052585">
    <property type="entry name" value="Lipid_raft_assoc_Zn_ADH"/>
</dbReference>
<dbReference type="SUPFAM" id="SSF51735">
    <property type="entry name" value="NAD(P)-binding Rossmann-fold domains"/>
    <property type="match status" value="1"/>
</dbReference>
<dbReference type="AlphaFoldDB" id="A0A969PR72"/>
<keyword evidence="1" id="KW-0560">Oxidoreductase</keyword>
<dbReference type="InterPro" id="IPR013154">
    <property type="entry name" value="ADH-like_N"/>
</dbReference>
<dbReference type="NCBIfam" id="TIGR02817">
    <property type="entry name" value="adh_fam_1"/>
    <property type="match status" value="1"/>
</dbReference>
<evidence type="ECO:0000256" key="1">
    <source>
        <dbReference type="RuleBase" id="RU364000"/>
    </source>
</evidence>
<dbReference type="InterPro" id="IPR036291">
    <property type="entry name" value="NAD(P)-bd_dom_sf"/>
</dbReference>
<dbReference type="Pfam" id="PF08240">
    <property type="entry name" value="ADH_N"/>
    <property type="match status" value="1"/>
</dbReference>
<evidence type="ECO:0000313" key="4">
    <source>
        <dbReference type="Proteomes" id="UP000752012"/>
    </source>
</evidence>
<comment type="similarity">
    <text evidence="1">Belongs to the zinc-containing alcohol dehydrogenase family. Quinone oxidoreductase subfamily.</text>
</comment>
<dbReference type="Proteomes" id="UP000752012">
    <property type="component" value="Unassembled WGS sequence"/>
</dbReference>
<dbReference type="CDD" id="cd08252">
    <property type="entry name" value="AL_MDR"/>
    <property type="match status" value="1"/>
</dbReference>
<dbReference type="PANTHER" id="PTHR43482:SF1">
    <property type="entry name" value="PROTEIN AST1-RELATED"/>
    <property type="match status" value="1"/>
</dbReference>
<comment type="caution">
    <text evidence="3">The sequence shown here is derived from an EMBL/GenBank/DDBJ whole genome shotgun (WGS) entry which is preliminary data.</text>
</comment>
<proteinExistence type="inferred from homology"/>
<sequence>MKAVGLYEYLPAEDENSLQNVTVERPTPKPHDIIVHVKAVSLNPVDTKIRAPKDGKEEEPKILGWDAAGVVVETGSDVTLFKEGDEVYYAGSVGRQGANSEYHAVDERIAAKKPSSLDFAEAAAMPLTAITAWEGMFDRLGIAQAAEKNEGKSILIIGAAGGVGSIALQLAAQAGLHVIGTASRKETTDWAREMGADTIINHHDDFRPQLEQEGIHEVDYIFCLNATDTHWDKMADVVKPQGMICSIVETGEKLDLGLLKQKSAGFIWEFMFTRALFETEDMIEQHRLLEEVSSRLDAGTLKTTITERRRGLDAAVFREAHQKLESGTMIGKLVIEFTE</sequence>
<protein>
    <recommendedName>
        <fullName evidence="1">Zinc-type alcohol dehydrogenase-like protein</fullName>
    </recommendedName>
</protein>
<dbReference type="GO" id="GO:0016491">
    <property type="term" value="F:oxidoreductase activity"/>
    <property type="evidence" value="ECO:0007669"/>
    <property type="project" value="UniProtKB-KW"/>
</dbReference>
<keyword evidence="1" id="KW-0862">Zinc</keyword>
<dbReference type="InterPro" id="IPR014182">
    <property type="entry name" value="ADH_Zn_typ-1"/>
</dbReference>
<dbReference type="EMBL" id="JAATHJ010000015">
    <property type="protein sequence ID" value="NJP38055.1"/>
    <property type="molecule type" value="Genomic_DNA"/>
</dbReference>
<dbReference type="Gene3D" id="3.40.50.720">
    <property type="entry name" value="NAD(P)-binding Rossmann-like Domain"/>
    <property type="match status" value="1"/>
</dbReference>
<accession>A0A969PR72</accession>
<feature type="domain" description="Enoyl reductase (ER)" evidence="2">
    <location>
        <begin position="16"/>
        <end position="335"/>
    </location>
</feature>
<keyword evidence="1" id="KW-0479">Metal-binding</keyword>
<dbReference type="SUPFAM" id="SSF50129">
    <property type="entry name" value="GroES-like"/>
    <property type="match status" value="1"/>
</dbReference>
<dbReference type="RefSeq" id="WP_168007195.1">
    <property type="nucleotide sequence ID" value="NZ_JAATHJ010000015.1"/>
</dbReference>
<dbReference type="Gene3D" id="3.90.180.10">
    <property type="entry name" value="Medium-chain alcohol dehydrogenases, catalytic domain"/>
    <property type="match status" value="1"/>
</dbReference>
<evidence type="ECO:0000313" key="3">
    <source>
        <dbReference type="EMBL" id="NJP38055.1"/>
    </source>
</evidence>
<dbReference type="SMART" id="SM00829">
    <property type="entry name" value="PKS_ER"/>
    <property type="match status" value="1"/>
</dbReference>
<evidence type="ECO:0000259" key="2">
    <source>
        <dbReference type="SMART" id="SM00829"/>
    </source>
</evidence>
<organism evidence="3 4">
    <name type="scientific">Alkalicoccus luteus</name>
    <dbReference type="NCBI Taxonomy" id="1237094"/>
    <lineage>
        <taxon>Bacteria</taxon>
        <taxon>Bacillati</taxon>
        <taxon>Bacillota</taxon>
        <taxon>Bacilli</taxon>
        <taxon>Bacillales</taxon>
        <taxon>Bacillaceae</taxon>
        <taxon>Alkalicoccus</taxon>
    </lineage>
</organism>
<dbReference type="InterPro" id="IPR011032">
    <property type="entry name" value="GroES-like_sf"/>
</dbReference>
<dbReference type="PANTHER" id="PTHR43482">
    <property type="entry name" value="PROTEIN AST1-RELATED"/>
    <property type="match status" value="1"/>
</dbReference>
<dbReference type="GO" id="GO:0008270">
    <property type="term" value="F:zinc ion binding"/>
    <property type="evidence" value="ECO:0007669"/>
    <property type="project" value="InterPro"/>
</dbReference>
<gene>
    <name evidence="3" type="ORF">HCN83_10725</name>
</gene>
<name>A0A969PR72_9BACI</name>
<reference evidence="3 4" key="1">
    <citation type="submission" date="2020-03" db="EMBL/GenBank/DDBJ databases">
        <title>Assessment of the enzymatic potential of alkaline-tolerant lipase obtained from Bacillus luteus H11 (technogenic soil) for the bioremediation of saline soils contaminated with petroleum substances.</title>
        <authorList>
            <person name="Kalwasinska A."/>
        </authorList>
    </citation>
    <scope>NUCLEOTIDE SEQUENCE [LARGE SCALE GENOMIC DNA]</scope>
    <source>
        <strain evidence="3 4">H11</strain>
    </source>
</reference>
<dbReference type="InterPro" id="IPR020843">
    <property type="entry name" value="ER"/>
</dbReference>